<evidence type="ECO:0000313" key="11">
    <source>
        <dbReference type="EMBL" id="HAR52601.1"/>
    </source>
</evidence>
<dbReference type="Proteomes" id="UP000264719">
    <property type="component" value="Unassembled WGS sequence"/>
</dbReference>
<feature type="transmembrane region" description="Helical" evidence="9">
    <location>
        <begin position="12"/>
        <end position="36"/>
    </location>
</feature>
<keyword evidence="6 9" id="KW-1133">Transmembrane helix</keyword>
<dbReference type="Pfam" id="PF04290">
    <property type="entry name" value="DctQ"/>
    <property type="match status" value="1"/>
</dbReference>
<feature type="transmembrane region" description="Helical" evidence="9">
    <location>
        <begin position="86"/>
        <end position="111"/>
    </location>
</feature>
<evidence type="ECO:0000256" key="4">
    <source>
        <dbReference type="ARBA" id="ARBA00022519"/>
    </source>
</evidence>
<protein>
    <recommendedName>
        <fullName evidence="9">TRAP transporter small permease protein</fullName>
    </recommendedName>
</protein>
<gene>
    <name evidence="11" type="ORF">DCS45_12105</name>
</gene>
<feature type="transmembrane region" description="Helical" evidence="9">
    <location>
        <begin position="123"/>
        <end position="146"/>
    </location>
</feature>
<evidence type="ECO:0000256" key="9">
    <source>
        <dbReference type="RuleBase" id="RU369079"/>
    </source>
</evidence>
<keyword evidence="3" id="KW-1003">Cell membrane</keyword>
<evidence type="ECO:0000256" key="5">
    <source>
        <dbReference type="ARBA" id="ARBA00022692"/>
    </source>
</evidence>
<comment type="similarity">
    <text evidence="8 9">Belongs to the TRAP transporter small permease family.</text>
</comment>
<comment type="function">
    <text evidence="9">Part of the tripartite ATP-independent periplasmic (TRAP) transport system.</text>
</comment>
<sequence length="175" mass="19688">MLAKTVQAFNRFELVFSNLSLALLVVVLGLQVFFRYVLHTGLSWSEEISRFAFVWFVYISASLAAQRGTHIRVTLFIGWFPGGRQIALLLADAIWIAFNACVVVAGILLIQRTLAYPVYSTSLFLPLAWIYSVIPLSHALMILRILQRQWDYWRHGIPVIASEAALDHPGPEGTA</sequence>
<comment type="subcellular location">
    <subcellularLocation>
        <location evidence="1 9">Cell inner membrane</location>
        <topology evidence="1 9">Multi-pass membrane protein</topology>
    </subcellularLocation>
</comment>
<evidence type="ECO:0000256" key="8">
    <source>
        <dbReference type="ARBA" id="ARBA00038436"/>
    </source>
</evidence>
<evidence type="ECO:0000259" key="10">
    <source>
        <dbReference type="Pfam" id="PF04290"/>
    </source>
</evidence>
<feature type="domain" description="Tripartite ATP-independent periplasmic transporters DctQ component" evidence="10">
    <location>
        <begin position="24"/>
        <end position="154"/>
    </location>
</feature>
<name>A0A348WDI9_9RHOB</name>
<comment type="caution">
    <text evidence="11">The sequence shown here is derived from an EMBL/GenBank/DDBJ whole genome shotgun (WGS) entry which is preliminary data.</text>
</comment>
<dbReference type="RefSeq" id="WP_216017203.1">
    <property type="nucleotide sequence ID" value="NZ_CAXAXR010000003.1"/>
</dbReference>
<dbReference type="AlphaFoldDB" id="A0A348WDI9"/>
<reference evidence="11 12" key="1">
    <citation type="journal article" date="2018" name="Nat. Biotechnol.">
        <title>A standardized bacterial taxonomy based on genome phylogeny substantially revises the tree of life.</title>
        <authorList>
            <person name="Parks D.H."/>
            <person name="Chuvochina M."/>
            <person name="Waite D.W."/>
            <person name="Rinke C."/>
            <person name="Skarshewski A."/>
            <person name="Chaumeil P.A."/>
            <person name="Hugenholtz P."/>
        </authorList>
    </citation>
    <scope>NUCLEOTIDE SEQUENCE [LARGE SCALE GENOMIC DNA]</scope>
    <source>
        <strain evidence="11">UBA9169</strain>
    </source>
</reference>
<organism evidence="11 12">
    <name type="scientific">Roseovarius nubinhibens</name>
    <dbReference type="NCBI Taxonomy" id="314263"/>
    <lineage>
        <taxon>Bacteria</taxon>
        <taxon>Pseudomonadati</taxon>
        <taxon>Pseudomonadota</taxon>
        <taxon>Alphaproteobacteria</taxon>
        <taxon>Rhodobacterales</taxon>
        <taxon>Roseobacteraceae</taxon>
        <taxon>Roseovarius</taxon>
    </lineage>
</organism>
<dbReference type="GO" id="GO:0022857">
    <property type="term" value="F:transmembrane transporter activity"/>
    <property type="evidence" value="ECO:0007669"/>
    <property type="project" value="UniProtKB-UniRule"/>
</dbReference>
<proteinExistence type="inferred from homology"/>
<dbReference type="InterPro" id="IPR055348">
    <property type="entry name" value="DctQ"/>
</dbReference>
<dbReference type="GO" id="GO:0005886">
    <property type="term" value="C:plasma membrane"/>
    <property type="evidence" value="ECO:0007669"/>
    <property type="project" value="UniProtKB-SubCell"/>
</dbReference>
<evidence type="ECO:0000256" key="1">
    <source>
        <dbReference type="ARBA" id="ARBA00004429"/>
    </source>
</evidence>
<keyword evidence="5 9" id="KW-0812">Transmembrane</keyword>
<evidence type="ECO:0000256" key="2">
    <source>
        <dbReference type="ARBA" id="ARBA00022448"/>
    </source>
</evidence>
<evidence type="ECO:0000256" key="6">
    <source>
        <dbReference type="ARBA" id="ARBA00022989"/>
    </source>
</evidence>
<evidence type="ECO:0000256" key="3">
    <source>
        <dbReference type="ARBA" id="ARBA00022475"/>
    </source>
</evidence>
<dbReference type="EMBL" id="DMVW01000118">
    <property type="protein sequence ID" value="HAR52601.1"/>
    <property type="molecule type" value="Genomic_DNA"/>
</dbReference>
<dbReference type="GO" id="GO:0015740">
    <property type="term" value="P:C4-dicarboxylate transport"/>
    <property type="evidence" value="ECO:0007669"/>
    <property type="project" value="TreeGrafter"/>
</dbReference>
<keyword evidence="2 9" id="KW-0813">Transport</keyword>
<evidence type="ECO:0000313" key="12">
    <source>
        <dbReference type="Proteomes" id="UP000264719"/>
    </source>
</evidence>
<keyword evidence="4 9" id="KW-0997">Cell inner membrane</keyword>
<dbReference type="InterPro" id="IPR007387">
    <property type="entry name" value="TRAP_DctQ"/>
</dbReference>
<dbReference type="PANTHER" id="PTHR35011:SF2">
    <property type="entry name" value="2,3-DIKETO-L-GULONATE TRAP TRANSPORTER SMALL PERMEASE PROTEIN YIAM"/>
    <property type="match status" value="1"/>
</dbReference>
<keyword evidence="7 9" id="KW-0472">Membrane</keyword>
<comment type="subunit">
    <text evidence="9">The complex comprises the extracytoplasmic solute receptor protein and the two transmembrane proteins.</text>
</comment>
<dbReference type="PANTHER" id="PTHR35011">
    <property type="entry name" value="2,3-DIKETO-L-GULONATE TRAP TRANSPORTER SMALL PERMEASE PROTEIN YIAM"/>
    <property type="match status" value="1"/>
</dbReference>
<evidence type="ECO:0000256" key="7">
    <source>
        <dbReference type="ARBA" id="ARBA00023136"/>
    </source>
</evidence>
<feature type="transmembrane region" description="Helical" evidence="9">
    <location>
        <begin position="48"/>
        <end position="65"/>
    </location>
</feature>
<accession>A0A348WDI9</accession>